<gene>
    <name evidence="12" type="ORF">RNJ44_04055</name>
</gene>
<evidence type="ECO:0000256" key="8">
    <source>
        <dbReference type="ARBA" id="ARBA00023136"/>
    </source>
</evidence>
<dbReference type="InterPro" id="IPR027267">
    <property type="entry name" value="AH/BAR_dom_sf"/>
</dbReference>
<dbReference type="SUPFAM" id="SSF64268">
    <property type="entry name" value="PX domain"/>
    <property type="match status" value="1"/>
</dbReference>
<feature type="region of interest" description="Disordered" evidence="10">
    <location>
        <begin position="1"/>
        <end position="98"/>
    </location>
</feature>
<evidence type="ECO:0000313" key="12">
    <source>
        <dbReference type="EMBL" id="KAL3232139.1"/>
    </source>
</evidence>
<evidence type="ECO:0000256" key="10">
    <source>
        <dbReference type="SAM" id="MobiDB-lite"/>
    </source>
</evidence>
<dbReference type="Gene3D" id="3.30.1520.10">
    <property type="entry name" value="Phox-like domain"/>
    <property type="match status" value="1"/>
</dbReference>
<keyword evidence="13" id="KW-1185">Reference proteome</keyword>
<keyword evidence="8" id="KW-0472">Membrane</keyword>
<dbReference type="Gene3D" id="1.20.1270.60">
    <property type="entry name" value="Arfaptin homology (AH) domain/BAR domain"/>
    <property type="match status" value="1"/>
</dbReference>
<keyword evidence="4" id="KW-0967">Endosome</keyword>
<proteinExistence type="inferred from homology"/>
<dbReference type="PANTHER" id="PTHR46979">
    <property type="entry name" value="SORTING NEXIN-41"/>
    <property type="match status" value="1"/>
</dbReference>
<dbReference type="InterPro" id="IPR044106">
    <property type="entry name" value="PX_Snx41/Atg20"/>
</dbReference>
<reference evidence="12 13" key="1">
    <citation type="submission" date="2024-05" db="EMBL/GenBank/DDBJ databases">
        <title>Long read based assembly of the Candida bracarensis genome reveals expanded adhesin content.</title>
        <authorList>
            <person name="Marcet-Houben M."/>
            <person name="Ksiezopolska E."/>
            <person name="Gabaldon T."/>
        </authorList>
    </citation>
    <scope>NUCLEOTIDE SEQUENCE [LARGE SCALE GENOMIC DNA]</scope>
    <source>
        <strain evidence="12 13">CBM6</strain>
    </source>
</reference>
<evidence type="ECO:0000256" key="6">
    <source>
        <dbReference type="ARBA" id="ARBA00023006"/>
    </source>
</evidence>
<keyword evidence="3" id="KW-0813">Transport</keyword>
<sequence length="671" mass="76492">MGRRKSRSNERYGHGKSHSQSHSQSQSRSPVKVEELEEEDNNPFVGTTHMYASGITGVLGNDEHGGDREGEAEGEDEALPVLRGVEEDDDDSNENSDIKEEDVDILTQTLYRSADEPFVSVPVKSMTVSGESMFKIPADNEGPITISDAGDYRDPWGKHAIGYVIELNGIHTTRRYSEFHSLRKNLVLLLPTIVVPALPPKHSIMNYIFKKKSVDTRIIDSRKRMLSTFLNDCYDIPEIANHIVFKKFLDNEVLWKDVLNSAPIIILPHDNHLAPPLNPTKPSPLHLILPSPNAKLSRNVSVLNPLIPTNAELENKFNNLEKRFWEHKVNYRNLHKSVKQLENHLKMIGGLFSELGVHYNSFSLENNVKPTNDEDEVLDKKTSVVIEKVGHACDVSYVTHEILSEQLVINLEEPLYEFIQLLEDSRRVMSFRKAKYLQYEIVEITIDKNRKRQKSLKEIDSHTKNMTDVMNQSIVLEARKVSSFDDMHSTVSRVSYPTSDEIQDITGRTTQTGSNEDANDGDVNNESLLSNEAEDNISHVTVNDGETISVEEATQRLSASTIHANKLKVRKELAKRRDRNSRQLDPTLLTESERMQELKILERELDKLEEVQKLIMRDIEDVNNSTLTNLEHVASKLDIKWKILLRKVSKAMVDYSRESLAAWKLLKEHQS</sequence>
<dbReference type="InterPro" id="IPR036871">
    <property type="entry name" value="PX_dom_sf"/>
</dbReference>
<keyword evidence="9" id="KW-0175">Coiled coil</keyword>
<dbReference type="CDD" id="cd06867">
    <property type="entry name" value="PX_SNX41_42"/>
    <property type="match status" value="1"/>
</dbReference>
<dbReference type="EMBL" id="JBEVYD010000005">
    <property type="protein sequence ID" value="KAL3232139.1"/>
    <property type="molecule type" value="Genomic_DNA"/>
</dbReference>
<evidence type="ECO:0000256" key="2">
    <source>
        <dbReference type="ARBA" id="ARBA00010883"/>
    </source>
</evidence>
<comment type="caution">
    <text evidence="12">The sequence shown here is derived from an EMBL/GenBank/DDBJ whole genome shotgun (WGS) entry which is preliminary data.</text>
</comment>
<feature type="region of interest" description="Disordered" evidence="10">
    <location>
        <begin position="503"/>
        <end position="524"/>
    </location>
</feature>
<evidence type="ECO:0000256" key="1">
    <source>
        <dbReference type="ARBA" id="ARBA00004481"/>
    </source>
</evidence>
<dbReference type="PROSITE" id="PS50195">
    <property type="entry name" value="PX"/>
    <property type="match status" value="1"/>
</dbReference>
<name>A0ABR4NTT4_9SACH</name>
<dbReference type="Pfam" id="PF00787">
    <property type="entry name" value="PX"/>
    <property type="match status" value="1"/>
</dbReference>
<feature type="domain" description="PX" evidence="11">
    <location>
        <begin position="112"/>
        <end position="255"/>
    </location>
</feature>
<feature type="coiled-coil region" evidence="9">
    <location>
        <begin position="591"/>
        <end position="618"/>
    </location>
</feature>
<evidence type="ECO:0000256" key="7">
    <source>
        <dbReference type="ARBA" id="ARBA00023121"/>
    </source>
</evidence>
<evidence type="ECO:0000256" key="3">
    <source>
        <dbReference type="ARBA" id="ARBA00022448"/>
    </source>
</evidence>
<comment type="similarity">
    <text evidence="2">Belongs to the sorting nexin family.</text>
</comment>
<feature type="compositionally biased region" description="Basic and acidic residues" evidence="10">
    <location>
        <begin position="61"/>
        <end position="71"/>
    </location>
</feature>
<comment type="subcellular location">
    <subcellularLocation>
        <location evidence="1">Endosome membrane</location>
        <topology evidence="1">Peripheral membrane protein</topology>
    </subcellularLocation>
</comment>
<protein>
    <submittedName>
        <fullName evidence="12">Sorting nexin-41</fullName>
    </submittedName>
</protein>
<dbReference type="InterPro" id="IPR051079">
    <property type="entry name" value="Sorting_Nexin_Autophagy"/>
</dbReference>
<evidence type="ECO:0000256" key="9">
    <source>
        <dbReference type="SAM" id="Coils"/>
    </source>
</evidence>
<dbReference type="SMART" id="SM00312">
    <property type="entry name" value="PX"/>
    <property type="match status" value="1"/>
</dbReference>
<keyword evidence="6" id="KW-0072">Autophagy</keyword>
<dbReference type="Proteomes" id="UP001623330">
    <property type="component" value="Unassembled WGS sequence"/>
</dbReference>
<accession>A0ABR4NTT4</accession>
<dbReference type="InterPro" id="IPR001683">
    <property type="entry name" value="PX_dom"/>
</dbReference>
<evidence type="ECO:0000313" key="13">
    <source>
        <dbReference type="Proteomes" id="UP001623330"/>
    </source>
</evidence>
<evidence type="ECO:0000256" key="4">
    <source>
        <dbReference type="ARBA" id="ARBA00022753"/>
    </source>
</evidence>
<feature type="compositionally biased region" description="Low complexity" evidence="10">
    <location>
        <begin position="20"/>
        <end position="29"/>
    </location>
</feature>
<dbReference type="PANTHER" id="PTHR46979:SF2">
    <property type="entry name" value="SORTING NEXIN-41"/>
    <property type="match status" value="1"/>
</dbReference>
<keyword evidence="5" id="KW-0653">Protein transport</keyword>
<evidence type="ECO:0000256" key="5">
    <source>
        <dbReference type="ARBA" id="ARBA00022927"/>
    </source>
</evidence>
<evidence type="ECO:0000259" key="11">
    <source>
        <dbReference type="PROSITE" id="PS50195"/>
    </source>
</evidence>
<keyword evidence="7" id="KW-0446">Lipid-binding</keyword>
<feature type="compositionally biased region" description="Acidic residues" evidence="10">
    <location>
        <begin position="86"/>
        <end position="98"/>
    </location>
</feature>
<organism evidence="12 13">
    <name type="scientific">Nakaseomyces bracarensis</name>
    <dbReference type="NCBI Taxonomy" id="273131"/>
    <lineage>
        <taxon>Eukaryota</taxon>
        <taxon>Fungi</taxon>
        <taxon>Dikarya</taxon>
        <taxon>Ascomycota</taxon>
        <taxon>Saccharomycotina</taxon>
        <taxon>Saccharomycetes</taxon>
        <taxon>Saccharomycetales</taxon>
        <taxon>Saccharomycetaceae</taxon>
        <taxon>Nakaseomyces</taxon>
    </lineage>
</organism>